<dbReference type="GO" id="GO:0030030">
    <property type="term" value="P:cell projection organization"/>
    <property type="evidence" value="ECO:0007669"/>
    <property type="project" value="UniProtKB-KW"/>
</dbReference>
<keyword evidence="6" id="KW-0970">Cilium biogenesis/degradation</keyword>
<evidence type="ECO:0000256" key="1">
    <source>
        <dbReference type="ARBA" id="ARBA00004120"/>
    </source>
</evidence>
<dbReference type="Proteomes" id="UP000469452">
    <property type="component" value="Unassembled WGS sequence"/>
</dbReference>
<dbReference type="EMBL" id="VJMI01020462">
    <property type="protein sequence ID" value="KAF0704279.1"/>
    <property type="molecule type" value="Genomic_DNA"/>
</dbReference>
<keyword evidence="5" id="KW-0963">Cytoplasm</keyword>
<protein>
    <recommendedName>
        <fullName evidence="10">Centrosomal protein 20</fullName>
    </recommendedName>
    <alternativeName>
        <fullName evidence="11">FGFR1OP N-terminal-like protein</fullName>
    </alternativeName>
    <alternativeName>
        <fullName evidence="12">LisH domain-containing protein FOPNL</fullName>
    </alternativeName>
</protein>
<dbReference type="Pfam" id="PF09398">
    <property type="entry name" value="FOP_dimer"/>
    <property type="match status" value="1"/>
</dbReference>
<evidence type="ECO:0000256" key="5">
    <source>
        <dbReference type="ARBA" id="ARBA00022490"/>
    </source>
</evidence>
<evidence type="ECO:0000256" key="10">
    <source>
        <dbReference type="ARBA" id="ARBA00070736"/>
    </source>
</evidence>
<keyword evidence="7" id="KW-0206">Cytoskeleton</keyword>
<sequence length="247" mass="27306">MDGTLSLSDLKDALKDTLEARGSMGQIRARIRAEIFQALDEGAPKAKLSNENLIINELIREYMEYNGYRHALSVFVPESGQPVEKPFHRRFLAHELNITEDPRYTQVPLLYSILTALQDSKHPTDEQHQPPRPPLLRTADRNDDDAQSEHSLIGVALDPSTPRVRPIPHPCSIHVQSAVSVAIAPVSQSSPVAIEPSPSVATPATSFPRASSTTYVFTMRVLHHLIPIVLTVVDRQPPSNPLVVISN</sequence>
<evidence type="ECO:0000313" key="16">
    <source>
        <dbReference type="Proteomes" id="UP000469452"/>
    </source>
</evidence>
<evidence type="ECO:0000259" key="14">
    <source>
        <dbReference type="Pfam" id="PF09398"/>
    </source>
</evidence>
<dbReference type="Gene3D" id="1.20.960.40">
    <property type="match status" value="1"/>
</dbReference>
<evidence type="ECO:0000313" key="15">
    <source>
        <dbReference type="EMBL" id="KAF0704279.1"/>
    </source>
</evidence>
<dbReference type="GO" id="GO:0034451">
    <property type="term" value="C:centriolar satellite"/>
    <property type="evidence" value="ECO:0007669"/>
    <property type="project" value="UniProtKB-SubCell"/>
</dbReference>
<evidence type="ECO:0000256" key="4">
    <source>
        <dbReference type="ARBA" id="ARBA00005385"/>
    </source>
</evidence>
<feature type="compositionally biased region" description="Basic and acidic residues" evidence="13">
    <location>
        <begin position="120"/>
        <end position="129"/>
    </location>
</feature>
<name>A0A6A4ZAA9_APHAT</name>
<dbReference type="AlphaFoldDB" id="A0A6A4ZAA9"/>
<evidence type="ECO:0000256" key="6">
    <source>
        <dbReference type="ARBA" id="ARBA00022794"/>
    </source>
</evidence>
<evidence type="ECO:0000256" key="3">
    <source>
        <dbReference type="ARBA" id="ARBA00004607"/>
    </source>
</evidence>
<dbReference type="GO" id="GO:0034453">
    <property type="term" value="P:microtubule anchoring"/>
    <property type="evidence" value="ECO:0007669"/>
    <property type="project" value="InterPro"/>
</dbReference>
<evidence type="ECO:0000256" key="2">
    <source>
        <dbReference type="ARBA" id="ARBA00004463"/>
    </source>
</evidence>
<comment type="function">
    <text evidence="9">Involved in the biogenesis of cilia. Required for the recruitment of PLK1 to centrosomes and S phase progression.</text>
</comment>
<keyword evidence="8" id="KW-0966">Cell projection</keyword>
<dbReference type="GO" id="GO:0005929">
    <property type="term" value="C:cilium"/>
    <property type="evidence" value="ECO:0007669"/>
    <property type="project" value="UniProtKB-ARBA"/>
</dbReference>
<evidence type="ECO:0000256" key="11">
    <source>
        <dbReference type="ARBA" id="ARBA00076755"/>
    </source>
</evidence>
<reference evidence="15 16" key="1">
    <citation type="submission" date="2019-06" db="EMBL/GenBank/DDBJ databases">
        <title>Genomics analysis of Aphanomyces spp. identifies a new class of oomycete effector associated with host adaptation.</title>
        <authorList>
            <person name="Gaulin E."/>
        </authorList>
    </citation>
    <scope>NUCLEOTIDE SEQUENCE [LARGE SCALE GENOMIC DNA]</scope>
    <source>
        <strain evidence="15 16">E</strain>
    </source>
</reference>
<comment type="similarity">
    <text evidence="4">Belongs to the CEP43 family.</text>
</comment>
<evidence type="ECO:0000256" key="9">
    <source>
        <dbReference type="ARBA" id="ARBA00055043"/>
    </source>
</evidence>
<feature type="region of interest" description="Disordered" evidence="13">
    <location>
        <begin position="120"/>
        <end position="149"/>
    </location>
</feature>
<dbReference type="FunFam" id="1.20.960.40:FF:000002">
    <property type="entry name" value="LisH domain-containing protein FOPNL"/>
    <property type="match status" value="1"/>
</dbReference>
<accession>A0A6A4ZAA9</accession>
<evidence type="ECO:0000256" key="13">
    <source>
        <dbReference type="SAM" id="MobiDB-lite"/>
    </source>
</evidence>
<feature type="domain" description="FGFR1 oncogene partner (FOP) N-terminal dimerisation" evidence="14">
    <location>
        <begin position="51"/>
        <end position="114"/>
    </location>
</feature>
<gene>
    <name evidence="15" type="ORF">AaE_015024</name>
</gene>
<evidence type="ECO:0000256" key="8">
    <source>
        <dbReference type="ARBA" id="ARBA00023273"/>
    </source>
</evidence>
<evidence type="ECO:0000256" key="7">
    <source>
        <dbReference type="ARBA" id="ARBA00023212"/>
    </source>
</evidence>
<dbReference type="PANTHER" id="PTHR15431">
    <property type="entry name" value="FGFR1 ONCOGENE PARTNER/LISH DOMAIN-CONTAINING PROTEIN"/>
    <property type="match status" value="1"/>
</dbReference>
<dbReference type="PROSITE" id="PS50896">
    <property type="entry name" value="LISH"/>
    <property type="match status" value="1"/>
</dbReference>
<dbReference type="VEuPathDB" id="FungiDB:H257_06097"/>
<dbReference type="InterPro" id="IPR018993">
    <property type="entry name" value="FOP_dimerisation-dom_N"/>
</dbReference>
<evidence type="ECO:0000256" key="12">
    <source>
        <dbReference type="ARBA" id="ARBA00081996"/>
    </source>
</evidence>
<dbReference type="PANTHER" id="PTHR15431:SF4">
    <property type="entry name" value="PROTEIN TONNEAU 1B"/>
    <property type="match status" value="1"/>
</dbReference>
<organism evidence="15 16">
    <name type="scientific">Aphanomyces astaci</name>
    <name type="common">Crayfish plague agent</name>
    <dbReference type="NCBI Taxonomy" id="112090"/>
    <lineage>
        <taxon>Eukaryota</taxon>
        <taxon>Sar</taxon>
        <taxon>Stramenopiles</taxon>
        <taxon>Oomycota</taxon>
        <taxon>Saprolegniomycetes</taxon>
        <taxon>Saprolegniales</taxon>
        <taxon>Verrucalvaceae</taxon>
        <taxon>Aphanomyces</taxon>
    </lineage>
</organism>
<comment type="subcellular location">
    <subcellularLocation>
        <location evidence="1">Cytoplasm</location>
        <location evidence="1">Cytoskeleton</location>
        <location evidence="1">Cilium basal body</location>
    </subcellularLocation>
    <subcellularLocation>
        <location evidence="3">Cytoplasm</location>
        <location evidence="3">Cytoskeleton</location>
        <location evidence="3">Microtubule organizing center</location>
        <location evidence="3">Centrosome</location>
        <location evidence="3">Centriolar satellite</location>
    </subcellularLocation>
    <subcellularLocation>
        <location evidence="2">Cytoplasmic granule</location>
    </subcellularLocation>
</comment>
<dbReference type="InterPro" id="IPR006594">
    <property type="entry name" value="LisH"/>
</dbReference>
<proteinExistence type="inferred from homology"/>
<comment type="caution">
    <text evidence="15">The sequence shown here is derived from an EMBL/GenBank/DDBJ whole genome shotgun (WGS) entry which is preliminary data.</text>
</comment>